<sequence length="45" mass="5342">MYSHEPKLTKLLYYNLQTIYFNGYTSSLSNFITLVPLEKSLIFFC</sequence>
<reference evidence="1" key="2">
    <citation type="journal article" date="2015" name="Data Brief">
        <title>Shoot transcriptome of the giant reed, Arundo donax.</title>
        <authorList>
            <person name="Barrero R.A."/>
            <person name="Guerrero F.D."/>
            <person name="Moolhuijzen P."/>
            <person name="Goolsby J.A."/>
            <person name="Tidwell J."/>
            <person name="Bellgard S.E."/>
            <person name="Bellgard M.I."/>
        </authorList>
    </citation>
    <scope>NUCLEOTIDE SEQUENCE</scope>
    <source>
        <tissue evidence="1">Shoot tissue taken approximately 20 cm above the soil surface</tissue>
    </source>
</reference>
<protein>
    <submittedName>
        <fullName evidence="1">Uncharacterized protein</fullName>
    </submittedName>
</protein>
<dbReference type="EMBL" id="GBRH01255142">
    <property type="protein sequence ID" value="JAD42753.1"/>
    <property type="molecule type" value="Transcribed_RNA"/>
</dbReference>
<accession>A0A0A9QJ22</accession>
<proteinExistence type="predicted"/>
<evidence type="ECO:0000313" key="1">
    <source>
        <dbReference type="EMBL" id="JAD42753.1"/>
    </source>
</evidence>
<name>A0A0A9QJ22_ARUDO</name>
<reference evidence="1" key="1">
    <citation type="submission" date="2014-09" db="EMBL/GenBank/DDBJ databases">
        <authorList>
            <person name="Magalhaes I.L.F."/>
            <person name="Oliveira U."/>
            <person name="Santos F.R."/>
            <person name="Vidigal T.H.D.A."/>
            <person name="Brescovit A.D."/>
            <person name="Santos A.J."/>
        </authorList>
    </citation>
    <scope>NUCLEOTIDE SEQUENCE</scope>
    <source>
        <tissue evidence="1">Shoot tissue taken approximately 20 cm above the soil surface</tissue>
    </source>
</reference>
<organism evidence="1">
    <name type="scientific">Arundo donax</name>
    <name type="common">Giant reed</name>
    <name type="synonym">Donax arundinaceus</name>
    <dbReference type="NCBI Taxonomy" id="35708"/>
    <lineage>
        <taxon>Eukaryota</taxon>
        <taxon>Viridiplantae</taxon>
        <taxon>Streptophyta</taxon>
        <taxon>Embryophyta</taxon>
        <taxon>Tracheophyta</taxon>
        <taxon>Spermatophyta</taxon>
        <taxon>Magnoliopsida</taxon>
        <taxon>Liliopsida</taxon>
        <taxon>Poales</taxon>
        <taxon>Poaceae</taxon>
        <taxon>PACMAD clade</taxon>
        <taxon>Arundinoideae</taxon>
        <taxon>Arundineae</taxon>
        <taxon>Arundo</taxon>
    </lineage>
</organism>
<dbReference type="AlphaFoldDB" id="A0A0A9QJ22"/>